<keyword evidence="2" id="KW-0472">Membrane</keyword>
<feature type="compositionally biased region" description="Gly residues" evidence="1">
    <location>
        <begin position="921"/>
        <end position="933"/>
    </location>
</feature>
<gene>
    <name evidence="3" type="ORF">Vretimale_11323</name>
</gene>
<dbReference type="Proteomes" id="UP000722791">
    <property type="component" value="Unassembled WGS sequence"/>
</dbReference>
<dbReference type="GO" id="GO:0005262">
    <property type="term" value="F:calcium channel activity"/>
    <property type="evidence" value="ECO:0007669"/>
    <property type="project" value="TreeGrafter"/>
</dbReference>
<feature type="transmembrane region" description="Helical" evidence="2">
    <location>
        <begin position="713"/>
        <end position="738"/>
    </location>
</feature>
<dbReference type="GO" id="GO:0006874">
    <property type="term" value="P:intracellular calcium ion homeostasis"/>
    <property type="evidence" value="ECO:0007669"/>
    <property type="project" value="TreeGrafter"/>
</dbReference>
<feature type="compositionally biased region" description="Polar residues" evidence="1">
    <location>
        <begin position="334"/>
        <end position="347"/>
    </location>
</feature>
<evidence type="ECO:0000313" key="3">
    <source>
        <dbReference type="EMBL" id="GIM07092.1"/>
    </source>
</evidence>
<feature type="compositionally biased region" description="Low complexity" evidence="1">
    <location>
        <begin position="295"/>
        <end position="313"/>
    </location>
</feature>
<protein>
    <submittedName>
        <fullName evidence="3">Uncharacterized protein</fullName>
    </submittedName>
</protein>
<feature type="transmembrane region" description="Helical" evidence="2">
    <location>
        <begin position="677"/>
        <end position="701"/>
    </location>
</feature>
<feature type="compositionally biased region" description="Low complexity" evidence="1">
    <location>
        <begin position="242"/>
        <end position="256"/>
    </location>
</feature>
<keyword evidence="2" id="KW-1133">Transmembrane helix</keyword>
<evidence type="ECO:0000256" key="2">
    <source>
        <dbReference type="SAM" id="Phobius"/>
    </source>
</evidence>
<comment type="caution">
    <text evidence="3">The sequence shown here is derived from an EMBL/GenBank/DDBJ whole genome shotgun (WGS) entry which is preliminary data.</text>
</comment>
<accession>A0A8J4GGB1</accession>
<reference evidence="3" key="1">
    <citation type="journal article" date="2021" name="Proc. Natl. Acad. Sci. U.S.A.">
        <title>Three genomes in the algal genus Volvox reveal the fate of a haploid sex-determining region after a transition to homothallism.</title>
        <authorList>
            <person name="Yamamoto K."/>
            <person name="Hamaji T."/>
            <person name="Kawai-Toyooka H."/>
            <person name="Matsuzaki R."/>
            <person name="Takahashi F."/>
            <person name="Nishimura Y."/>
            <person name="Kawachi M."/>
            <person name="Noguchi H."/>
            <person name="Minakuchi Y."/>
            <person name="Umen J.G."/>
            <person name="Toyoda A."/>
            <person name="Nozaki H."/>
        </authorList>
    </citation>
    <scope>NUCLEOTIDE SEQUENCE</scope>
    <source>
        <strain evidence="3">NIES-3785</strain>
    </source>
</reference>
<dbReference type="EMBL" id="BNCQ01000023">
    <property type="protein sequence ID" value="GIM07092.1"/>
    <property type="molecule type" value="Genomic_DNA"/>
</dbReference>
<feature type="transmembrane region" description="Helical" evidence="2">
    <location>
        <begin position="758"/>
        <end position="779"/>
    </location>
</feature>
<dbReference type="PANTHER" id="PTHR31323:SF1">
    <property type="entry name" value="MECHANOSENSITIVE ION CHANNEL PROTEIN"/>
    <property type="match status" value="1"/>
</dbReference>
<keyword evidence="2" id="KW-0812">Transmembrane</keyword>
<feature type="compositionally biased region" description="Low complexity" evidence="1">
    <location>
        <begin position="596"/>
        <end position="619"/>
    </location>
</feature>
<feature type="transmembrane region" description="Helical" evidence="2">
    <location>
        <begin position="799"/>
        <end position="825"/>
    </location>
</feature>
<evidence type="ECO:0000256" key="1">
    <source>
        <dbReference type="SAM" id="MobiDB-lite"/>
    </source>
</evidence>
<feature type="region of interest" description="Disordered" evidence="1">
    <location>
        <begin position="1"/>
        <end position="30"/>
    </location>
</feature>
<dbReference type="PANTHER" id="PTHR31323">
    <property type="entry name" value="MECHANOSENSITIVE ION CHANNEL PROTEIN MSY2"/>
    <property type="match status" value="1"/>
</dbReference>
<evidence type="ECO:0000313" key="4">
    <source>
        <dbReference type="Proteomes" id="UP000722791"/>
    </source>
</evidence>
<feature type="compositionally biased region" description="Polar residues" evidence="1">
    <location>
        <begin position="462"/>
        <end position="482"/>
    </location>
</feature>
<organism evidence="3 4">
    <name type="scientific">Volvox reticuliferus</name>
    <dbReference type="NCBI Taxonomy" id="1737510"/>
    <lineage>
        <taxon>Eukaryota</taxon>
        <taxon>Viridiplantae</taxon>
        <taxon>Chlorophyta</taxon>
        <taxon>core chlorophytes</taxon>
        <taxon>Chlorophyceae</taxon>
        <taxon>CS clade</taxon>
        <taxon>Chlamydomonadales</taxon>
        <taxon>Volvocaceae</taxon>
        <taxon>Volvox</taxon>
    </lineage>
</organism>
<feature type="region of interest" description="Disordered" evidence="1">
    <location>
        <begin position="462"/>
        <end position="509"/>
    </location>
</feature>
<sequence>MADGEGNKPAISLFEQQEQHKRLPDAPEQTPAPYVLPYRPTPAVPPIARQSNLSATGGAEGSIRSHLSNASYSYGRPLGHLNTTVSTQRSGSAGGADGGTIPPGPAGAVGDIPLSGTLSNIHLAHLLAYTQQQLTQLQQVQALLMQHLRPTTCVITPAGVPSGDAVLRPALFDTMGPSAPGPHPISGSGAAAEQLALAPTGTSLQSPPLSLATGWAPPRPPSRMCSLQKEQSNVGATARWEGPSPSYPAGAAATGGNRLPVQHQESKLRQIPGHGTSPPPGGGSSQLADPATAEQQQQQVKLPSPQQQQQTLQQQQQQQQQQTLQQQQQQQQQHLHVSTGHSTQSVVSGGPKESLGEAPPQANDTAFSSFPFPALAPEGIDTQGASVAPAASSGTMDTSSLSPIPLHPMSAAEGAAAPTAGTAASVDPVAVGTSGEGGDGKDLAGAATAALAQPQLLAHVQTNPPAGLQNGTFKSQQSNTVTPPRPAQRQIAEPSDGSPSGGTSGEGAEMRPLSVMSLSVGFLPEPLALLDGPALTPWAVPPPASSAMPSLDVPLMQPLAGAGGPVQLPSPLPAAGGSLSPISRPKSSFVDKLDEPPAAAGDAAARGEPRASAAAAPQGGSSFMDLHHSMDFKGPELDAQLDANRKDLLVFPEEDEDDDDEGIDIKKPPWYKRSGTLWFVGSAFVATVLGVTGICMQLGKVHEAALKAEVFRWMYLVAGYVPIYWGIYFMISRIFMLIEWIYFRENLTYLKNLKENSAALISMLLEMLWFMACFTWLWCEKDRCSSSLYLDARAVTWRVVLCIMLYTLANVIKVVTAKVFSMHFYRTAHFKKLKDSLEKEYYLQLLSVPRRRIFAKVAEAQATTETSKEGGAKYRIRTVMERRSLFPTVNPLQRLSHFTPIVHAVSGGVLGASKSSQNGSKNGGGGGNGGGGVVGSSIHATAAVVMRSGPDQFKHRWRLRRRAGCGDG</sequence>
<dbReference type="AlphaFoldDB" id="A0A8J4GGB1"/>
<feature type="compositionally biased region" description="Polar residues" evidence="1">
    <location>
        <begin position="392"/>
        <end position="402"/>
    </location>
</feature>
<feature type="region of interest" description="Disordered" evidence="1">
    <location>
        <begin position="913"/>
        <end position="933"/>
    </location>
</feature>
<proteinExistence type="predicted"/>
<name>A0A8J4GGB1_9CHLO</name>
<feature type="region of interest" description="Disordered" evidence="1">
    <location>
        <begin position="562"/>
        <end position="619"/>
    </location>
</feature>
<feature type="region of interest" description="Disordered" evidence="1">
    <location>
        <begin position="331"/>
        <end position="419"/>
    </location>
</feature>
<feature type="region of interest" description="Disordered" evidence="1">
    <location>
        <begin position="201"/>
        <end position="313"/>
    </location>
</feature>